<feature type="compositionally biased region" description="Polar residues" evidence="1">
    <location>
        <begin position="63"/>
        <end position="75"/>
    </location>
</feature>
<dbReference type="EMBL" id="CP041036">
    <property type="protein sequence ID" value="QDE31053.1"/>
    <property type="molecule type" value="Genomic_DNA"/>
</dbReference>
<organism evidence="2 3">
    <name type="scientific">Shewanella polaris</name>
    <dbReference type="NCBI Taxonomy" id="2588449"/>
    <lineage>
        <taxon>Bacteria</taxon>
        <taxon>Pseudomonadati</taxon>
        <taxon>Pseudomonadota</taxon>
        <taxon>Gammaproteobacteria</taxon>
        <taxon>Alteromonadales</taxon>
        <taxon>Shewanellaceae</taxon>
        <taxon>Shewanella</taxon>
    </lineage>
</organism>
<dbReference type="KEGG" id="spol:FH971_08760"/>
<sequence length="150" mass="16582">MNVSGLGSTTSITDNLQKAQVRLTSDFVPLDSSSSQDTQSDTVSISDEGQKKLSTELGATMHKNASSAEIQQSEQADTRTENEKLIDKLKEQIKELQEQRRDLAGDNSPQAQDQLKMIDNKIMMLNTQLMTLLKVQKEAETSSSHNLLIS</sequence>
<dbReference type="Proteomes" id="UP000319809">
    <property type="component" value="Chromosome"/>
</dbReference>
<evidence type="ECO:0000313" key="3">
    <source>
        <dbReference type="Proteomes" id="UP000319809"/>
    </source>
</evidence>
<reference evidence="2 3" key="1">
    <citation type="submission" date="2019-06" db="EMBL/GenBank/DDBJ databases">
        <title>The genome of Shewanella sp. SM1901.</title>
        <authorList>
            <person name="Cha Q."/>
        </authorList>
    </citation>
    <scope>NUCLEOTIDE SEQUENCE [LARGE SCALE GENOMIC DNA]</scope>
    <source>
        <strain evidence="2 3">SM1901</strain>
    </source>
</reference>
<evidence type="ECO:0000313" key="2">
    <source>
        <dbReference type="EMBL" id="QDE31053.1"/>
    </source>
</evidence>
<keyword evidence="3" id="KW-1185">Reference proteome</keyword>
<dbReference type="AlphaFoldDB" id="A0A4Y5YES3"/>
<feature type="region of interest" description="Disordered" evidence="1">
    <location>
        <begin position="27"/>
        <end position="83"/>
    </location>
</feature>
<dbReference type="RefSeq" id="WP_140234039.1">
    <property type="nucleotide sequence ID" value="NZ_CP041036.1"/>
</dbReference>
<feature type="compositionally biased region" description="Low complexity" evidence="1">
    <location>
        <begin position="31"/>
        <end position="47"/>
    </location>
</feature>
<evidence type="ECO:0000256" key="1">
    <source>
        <dbReference type="SAM" id="MobiDB-lite"/>
    </source>
</evidence>
<protein>
    <submittedName>
        <fullName evidence="2">Uncharacterized protein</fullName>
    </submittedName>
</protein>
<accession>A0A4Y5YES3</accession>
<gene>
    <name evidence="2" type="ORF">FH971_08760</name>
</gene>
<name>A0A4Y5YES3_9GAMM</name>
<proteinExistence type="predicted"/>